<feature type="transmembrane region" description="Helical" evidence="2">
    <location>
        <begin position="58"/>
        <end position="79"/>
    </location>
</feature>
<gene>
    <name evidence="3" type="ORF">ELQ90_11950</name>
</gene>
<keyword evidence="2" id="KW-0472">Membrane</keyword>
<feature type="transmembrane region" description="Helical" evidence="2">
    <location>
        <begin position="85"/>
        <end position="111"/>
    </location>
</feature>
<dbReference type="Proteomes" id="UP000288547">
    <property type="component" value="Unassembled WGS sequence"/>
</dbReference>
<evidence type="ECO:0000313" key="3">
    <source>
        <dbReference type="EMBL" id="RWZ50048.1"/>
    </source>
</evidence>
<comment type="caution">
    <text evidence="3">The sequence shown here is derived from an EMBL/GenBank/DDBJ whole genome shotgun (WGS) entry which is preliminary data.</text>
</comment>
<feature type="transmembrane region" description="Helical" evidence="2">
    <location>
        <begin position="335"/>
        <end position="354"/>
    </location>
</feature>
<evidence type="ECO:0000313" key="4">
    <source>
        <dbReference type="Proteomes" id="UP000288547"/>
    </source>
</evidence>
<feature type="transmembrane region" description="Helical" evidence="2">
    <location>
        <begin position="279"/>
        <end position="303"/>
    </location>
</feature>
<organism evidence="3 4">
    <name type="scientific">Labedella phragmitis</name>
    <dbReference type="NCBI Taxonomy" id="2498849"/>
    <lineage>
        <taxon>Bacteria</taxon>
        <taxon>Bacillati</taxon>
        <taxon>Actinomycetota</taxon>
        <taxon>Actinomycetes</taxon>
        <taxon>Micrococcales</taxon>
        <taxon>Microbacteriaceae</taxon>
        <taxon>Labedella</taxon>
    </lineage>
</organism>
<evidence type="ECO:0000256" key="1">
    <source>
        <dbReference type="SAM" id="MobiDB-lite"/>
    </source>
</evidence>
<protein>
    <submittedName>
        <fullName evidence="3">DUF998 domain-containing protein</fullName>
    </submittedName>
</protein>
<evidence type="ECO:0000256" key="2">
    <source>
        <dbReference type="SAM" id="Phobius"/>
    </source>
</evidence>
<reference evidence="3 4" key="1">
    <citation type="submission" date="2018-12" db="EMBL/GenBank/DDBJ databases">
        <authorList>
            <person name="Li F."/>
        </authorList>
    </citation>
    <scope>NUCLEOTIDE SEQUENCE [LARGE SCALE GENOMIC DNA]</scope>
    <source>
        <strain evidence="3 4">11W25H-1</strain>
    </source>
</reference>
<feature type="compositionally biased region" description="Basic and acidic residues" evidence="1">
    <location>
        <begin position="1"/>
        <end position="24"/>
    </location>
</feature>
<feature type="region of interest" description="Disordered" evidence="1">
    <location>
        <begin position="1"/>
        <end position="48"/>
    </location>
</feature>
<feature type="transmembrane region" description="Helical" evidence="2">
    <location>
        <begin position="366"/>
        <end position="387"/>
    </location>
</feature>
<accession>A0A3S4AJN6</accession>
<keyword evidence="2" id="KW-1133">Transmembrane helix</keyword>
<proteinExistence type="predicted"/>
<feature type="transmembrane region" description="Helical" evidence="2">
    <location>
        <begin position="237"/>
        <end position="258"/>
    </location>
</feature>
<feature type="transmembrane region" description="Helical" evidence="2">
    <location>
        <begin position="309"/>
        <end position="328"/>
    </location>
</feature>
<feature type="transmembrane region" description="Helical" evidence="2">
    <location>
        <begin position="168"/>
        <end position="188"/>
    </location>
</feature>
<sequence length="395" mass="42352">MTDDPRLDERRVVDPRDHEGDRPLESPADPDGTGTRDTTTMAAPAPAPATTVRIETEAAIAALVAGLVGALFGAIAFLGSLTPIWGGWSVGSAAIIAVSVAGLVASVAGYWRSRTHPGQRWRLTLPAWKSVVDATAVSIVHVAIAAMITFGAFVIIQAGFRDLEVDGYAAIVAVAVSAGLATYTVYLSVSSLTTVTMSQLLLTFMAVGTFASMSISTDPHWWRYHFSHLGTFGDRGSSLFNVTLVVAGVLVTTFALYVDRDLHLLHERGEVRFRWSPSVVSTLFVVMGLFLAGIGIVPINVSILAHNVFSGGTTIVFGVLLIAAPLLLRGLPWQFFLVTIVFLLALVGAALLHFQVNYFNLTAFELVAFVILFGWIAVFVRFLAAVLRSRPPAER</sequence>
<keyword evidence="4" id="KW-1185">Reference proteome</keyword>
<keyword evidence="2" id="KW-0812">Transmembrane</keyword>
<dbReference type="EMBL" id="RZNB01000004">
    <property type="protein sequence ID" value="RWZ50048.1"/>
    <property type="molecule type" value="Genomic_DNA"/>
</dbReference>
<feature type="transmembrane region" description="Helical" evidence="2">
    <location>
        <begin position="200"/>
        <end position="217"/>
    </location>
</feature>
<feature type="transmembrane region" description="Helical" evidence="2">
    <location>
        <begin position="131"/>
        <end position="156"/>
    </location>
</feature>
<dbReference type="Pfam" id="PF06197">
    <property type="entry name" value="DUF998"/>
    <property type="match status" value="1"/>
</dbReference>
<dbReference type="AlphaFoldDB" id="A0A3S4AJN6"/>
<feature type="compositionally biased region" description="Low complexity" evidence="1">
    <location>
        <begin position="27"/>
        <end position="48"/>
    </location>
</feature>
<dbReference type="RefSeq" id="WP_128495502.1">
    <property type="nucleotide sequence ID" value="NZ_RZNB01000004.1"/>
</dbReference>
<dbReference type="InterPro" id="IPR009339">
    <property type="entry name" value="DUF998"/>
</dbReference>
<dbReference type="OrthoDB" id="3225559at2"/>
<name>A0A3S4AJN6_9MICO</name>